<dbReference type="Proteomes" id="UP000036027">
    <property type="component" value="Unassembled WGS sequence"/>
</dbReference>
<protein>
    <recommendedName>
        <fullName evidence="6">TonB C-terminal domain-containing protein</fullName>
    </recommendedName>
</protein>
<keyword evidence="3" id="KW-1133">Transmembrane helix</keyword>
<feature type="signal peptide" evidence="5">
    <location>
        <begin position="1"/>
        <end position="24"/>
    </location>
</feature>
<dbReference type="NCBIfam" id="TIGR01352">
    <property type="entry name" value="tonB_Cterm"/>
    <property type="match status" value="1"/>
</dbReference>
<comment type="caution">
    <text evidence="7">The sequence shown here is derived from an EMBL/GenBank/DDBJ whole genome shotgun (WGS) entry which is preliminary data.</text>
</comment>
<evidence type="ECO:0000259" key="6">
    <source>
        <dbReference type="PROSITE" id="PS52015"/>
    </source>
</evidence>
<keyword evidence="4" id="KW-0472">Membrane</keyword>
<proteinExistence type="predicted"/>
<dbReference type="PATRIC" id="fig|1470200.3.peg.1528"/>
<dbReference type="InterPro" id="IPR006260">
    <property type="entry name" value="TonB/TolA_C"/>
</dbReference>
<comment type="subcellular location">
    <subcellularLocation>
        <location evidence="1">Membrane</location>
        <topology evidence="1">Single-pass membrane protein</topology>
    </subcellularLocation>
</comment>
<dbReference type="Gene3D" id="3.30.1150.10">
    <property type="match status" value="1"/>
</dbReference>
<gene>
    <name evidence="7" type="ORF">PL75_02275</name>
</gene>
<evidence type="ECO:0000256" key="3">
    <source>
        <dbReference type="ARBA" id="ARBA00022989"/>
    </source>
</evidence>
<dbReference type="Pfam" id="PF03544">
    <property type="entry name" value="TonB_C"/>
    <property type="match status" value="1"/>
</dbReference>
<evidence type="ECO:0000256" key="1">
    <source>
        <dbReference type="ARBA" id="ARBA00004167"/>
    </source>
</evidence>
<feature type="domain" description="TonB C-terminal" evidence="6">
    <location>
        <begin position="16"/>
        <end position="112"/>
    </location>
</feature>
<evidence type="ECO:0000256" key="5">
    <source>
        <dbReference type="SAM" id="SignalP"/>
    </source>
</evidence>
<keyword evidence="8" id="KW-1185">Reference proteome</keyword>
<keyword evidence="2" id="KW-0812">Transmembrane</keyword>
<keyword evidence="5" id="KW-0732">Signal</keyword>
<evidence type="ECO:0000313" key="8">
    <source>
        <dbReference type="Proteomes" id="UP000036027"/>
    </source>
</evidence>
<dbReference type="PROSITE" id="PS52015">
    <property type="entry name" value="TONB_CTD"/>
    <property type="match status" value="1"/>
</dbReference>
<dbReference type="SUPFAM" id="SSF74653">
    <property type="entry name" value="TolA/TonB C-terminal domain"/>
    <property type="match status" value="1"/>
</dbReference>
<dbReference type="EMBL" id="JTDO01000003">
    <property type="protein sequence ID" value="KLT73425.1"/>
    <property type="molecule type" value="Genomic_DNA"/>
</dbReference>
<reference evidence="7 8" key="1">
    <citation type="submission" date="2014-11" db="EMBL/GenBank/DDBJ databases">
        <title>Genome of a novel goose pathogen.</title>
        <authorList>
            <person name="Hansen C.M."/>
            <person name="Hueffer K."/>
            <person name="Choi S.C."/>
        </authorList>
    </citation>
    <scope>NUCLEOTIDE SEQUENCE [LARGE SCALE GENOMIC DNA]</scope>
    <source>
        <strain evidence="7 8">KH1503</strain>
    </source>
</reference>
<name>A0A0J0YTJ1_9NEIS</name>
<evidence type="ECO:0000256" key="4">
    <source>
        <dbReference type="ARBA" id="ARBA00023136"/>
    </source>
</evidence>
<dbReference type="OrthoDB" id="8606209at2"/>
<dbReference type="GO" id="GO:0016020">
    <property type="term" value="C:membrane"/>
    <property type="evidence" value="ECO:0007669"/>
    <property type="project" value="UniProtKB-SubCell"/>
</dbReference>
<feature type="chain" id="PRO_5005246878" description="TonB C-terminal domain-containing protein" evidence="5">
    <location>
        <begin position="25"/>
        <end position="113"/>
    </location>
</feature>
<dbReference type="InterPro" id="IPR037682">
    <property type="entry name" value="TonB_C"/>
</dbReference>
<dbReference type="STRING" id="1470200.PL75_02275"/>
<dbReference type="AlphaFoldDB" id="A0A0J0YTJ1"/>
<evidence type="ECO:0000313" key="7">
    <source>
        <dbReference type="EMBL" id="KLT73425.1"/>
    </source>
</evidence>
<dbReference type="RefSeq" id="WP_053008295.1">
    <property type="nucleotide sequence ID" value="NZ_CP091510.1"/>
</dbReference>
<sequence>MTRRIFASFALTAALLAAHLPAAASELRFYQKTSQATAPITGQVIMRLTIGTNGQTSNVRVIRTSGSQAIDAAAVSWMEKEIMQPVHVNGEPREFSIVKEINFSGNGLQLTMK</sequence>
<organism evidence="7 8">
    <name type="scientific">Neisseria arctica</name>
    <dbReference type="NCBI Taxonomy" id="1470200"/>
    <lineage>
        <taxon>Bacteria</taxon>
        <taxon>Pseudomonadati</taxon>
        <taxon>Pseudomonadota</taxon>
        <taxon>Betaproteobacteria</taxon>
        <taxon>Neisseriales</taxon>
        <taxon>Neisseriaceae</taxon>
        <taxon>Neisseria</taxon>
    </lineage>
</organism>
<accession>A0A0J0YTJ1</accession>
<dbReference type="GO" id="GO:0055085">
    <property type="term" value="P:transmembrane transport"/>
    <property type="evidence" value="ECO:0007669"/>
    <property type="project" value="InterPro"/>
</dbReference>
<evidence type="ECO:0000256" key="2">
    <source>
        <dbReference type="ARBA" id="ARBA00022692"/>
    </source>
</evidence>